<evidence type="ECO:0000256" key="1">
    <source>
        <dbReference type="SAM" id="MobiDB-lite"/>
    </source>
</evidence>
<dbReference type="AlphaFoldDB" id="A0A0X3X6W8"/>
<organism evidence="2 3">
    <name type="scientific">Streptomyces violaceusniger</name>
    <dbReference type="NCBI Taxonomy" id="68280"/>
    <lineage>
        <taxon>Bacteria</taxon>
        <taxon>Bacillati</taxon>
        <taxon>Actinomycetota</taxon>
        <taxon>Actinomycetes</taxon>
        <taxon>Kitasatosporales</taxon>
        <taxon>Streptomycetaceae</taxon>
        <taxon>Streptomyces</taxon>
        <taxon>Streptomyces violaceusniger group</taxon>
    </lineage>
</organism>
<dbReference type="Proteomes" id="UP000053413">
    <property type="component" value="Unassembled WGS sequence"/>
</dbReference>
<sequence>MRAERRPRDRGDREHGRLAPQDLRSRDRRQGHRLDLDVDARLICVHLQEHVADAQGRALGMGDDDLGLIHGGQYPGMAVDVARYIATRSELVPDDSKLSGRVPSQLNGGTRPLVRLCRSMPGRSWLLRR</sequence>
<proteinExistence type="predicted"/>
<reference evidence="3" key="1">
    <citation type="submission" date="2015-10" db="EMBL/GenBank/DDBJ databases">
        <authorList>
            <person name="Ju K.-S."/>
            <person name="Doroghazi J.R."/>
            <person name="Metcalf W.W."/>
        </authorList>
    </citation>
    <scope>NUCLEOTIDE SEQUENCE [LARGE SCALE GENOMIC DNA]</scope>
    <source>
        <strain evidence="3">NRRL F-8817</strain>
    </source>
</reference>
<evidence type="ECO:0000313" key="3">
    <source>
        <dbReference type="Proteomes" id="UP000053413"/>
    </source>
</evidence>
<evidence type="ECO:0000313" key="2">
    <source>
        <dbReference type="EMBL" id="KUL64863.1"/>
    </source>
</evidence>
<feature type="compositionally biased region" description="Basic and acidic residues" evidence="1">
    <location>
        <begin position="1"/>
        <end position="17"/>
    </location>
</feature>
<comment type="caution">
    <text evidence="2">The sequence shown here is derived from an EMBL/GenBank/DDBJ whole genome shotgun (WGS) entry which is preliminary data.</text>
</comment>
<dbReference type="EMBL" id="LLZJ01000082">
    <property type="protein sequence ID" value="KUL64863.1"/>
    <property type="molecule type" value="Genomic_DNA"/>
</dbReference>
<accession>A0A0X3X6W8</accession>
<gene>
    <name evidence="2" type="ORF">ADL28_08520</name>
</gene>
<feature type="region of interest" description="Disordered" evidence="1">
    <location>
        <begin position="1"/>
        <end position="31"/>
    </location>
</feature>
<protein>
    <submittedName>
        <fullName evidence="2">Uncharacterized protein</fullName>
    </submittedName>
</protein>
<name>A0A0X3X6W8_STRVO</name>